<sequence length="58" mass="6186">MDIVRDLLLYIVNAKVDSMGGVIDGGVGTEGNPLDFKFGSAISISIHYTSLTEQIADQ</sequence>
<evidence type="ECO:0000313" key="1">
    <source>
        <dbReference type="EMBL" id="KAK1257570.1"/>
    </source>
</evidence>
<comment type="caution">
    <text evidence="1">The sequence shown here is derived from an EMBL/GenBank/DDBJ whole genome shotgun (WGS) entry which is preliminary data.</text>
</comment>
<reference evidence="1" key="1">
    <citation type="journal article" date="2023" name="Nat. Commun.">
        <title>Diploid and tetraploid genomes of Acorus and the evolution of monocots.</title>
        <authorList>
            <person name="Ma L."/>
            <person name="Liu K.W."/>
            <person name="Li Z."/>
            <person name="Hsiao Y.Y."/>
            <person name="Qi Y."/>
            <person name="Fu T."/>
            <person name="Tang G.D."/>
            <person name="Zhang D."/>
            <person name="Sun W.H."/>
            <person name="Liu D.K."/>
            <person name="Li Y."/>
            <person name="Chen G.Z."/>
            <person name="Liu X.D."/>
            <person name="Liao X.Y."/>
            <person name="Jiang Y.T."/>
            <person name="Yu X."/>
            <person name="Hao Y."/>
            <person name="Huang J."/>
            <person name="Zhao X.W."/>
            <person name="Ke S."/>
            <person name="Chen Y.Y."/>
            <person name="Wu W.L."/>
            <person name="Hsu J.L."/>
            <person name="Lin Y.F."/>
            <person name="Huang M.D."/>
            <person name="Li C.Y."/>
            <person name="Huang L."/>
            <person name="Wang Z.W."/>
            <person name="Zhao X."/>
            <person name="Zhong W.Y."/>
            <person name="Peng D.H."/>
            <person name="Ahmad S."/>
            <person name="Lan S."/>
            <person name="Zhang J.S."/>
            <person name="Tsai W.C."/>
            <person name="Van de Peer Y."/>
            <person name="Liu Z.J."/>
        </authorList>
    </citation>
    <scope>NUCLEOTIDE SEQUENCE</scope>
    <source>
        <strain evidence="1">SCP</strain>
    </source>
</reference>
<dbReference type="EMBL" id="JAUJYN010000039">
    <property type="protein sequence ID" value="KAK1257570.1"/>
    <property type="molecule type" value="Genomic_DNA"/>
</dbReference>
<keyword evidence="2" id="KW-1185">Reference proteome</keyword>
<protein>
    <submittedName>
        <fullName evidence="1">Uncharacterized protein</fullName>
    </submittedName>
</protein>
<dbReference type="AlphaFoldDB" id="A0AAV9A144"/>
<accession>A0AAV9A144</accession>
<dbReference type="Proteomes" id="UP001179952">
    <property type="component" value="Unassembled WGS sequence"/>
</dbReference>
<reference evidence="1" key="2">
    <citation type="submission" date="2023-06" db="EMBL/GenBank/DDBJ databases">
        <authorList>
            <person name="Ma L."/>
            <person name="Liu K.-W."/>
            <person name="Li Z."/>
            <person name="Hsiao Y.-Y."/>
            <person name="Qi Y."/>
            <person name="Fu T."/>
            <person name="Tang G."/>
            <person name="Zhang D."/>
            <person name="Sun W.-H."/>
            <person name="Liu D.-K."/>
            <person name="Li Y."/>
            <person name="Chen G.-Z."/>
            <person name="Liu X.-D."/>
            <person name="Liao X.-Y."/>
            <person name="Jiang Y.-T."/>
            <person name="Yu X."/>
            <person name="Hao Y."/>
            <person name="Huang J."/>
            <person name="Zhao X.-W."/>
            <person name="Ke S."/>
            <person name="Chen Y.-Y."/>
            <person name="Wu W.-L."/>
            <person name="Hsu J.-L."/>
            <person name="Lin Y.-F."/>
            <person name="Huang M.-D."/>
            <person name="Li C.-Y."/>
            <person name="Huang L."/>
            <person name="Wang Z.-W."/>
            <person name="Zhao X."/>
            <person name="Zhong W.-Y."/>
            <person name="Peng D.-H."/>
            <person name="Ahmad S."/>
            <person name="Lan S."/>
            <person name="Zhang J.-S."/>
            <person name="Tsai W.-C."/>
            <person name="Van De Peer Y."/>
            <person name="Liu Z.-J."/>
        </authorList>
    </citation>
    <scope>NUCLEOTIDE SEQUENCE</scope>
    <source>
        <strain evidence="1">SCP</strain>
        <tissue evidence="1">Leaves</tissue>
    </source>
</reference>
<organism evidence="1 2">
    <name type="scientific">Acorus gramineus</name>
    <name type="common">Dwarf sweet flag</name>
    <dbReference type="NCBI Taxonomy" id="55184"/>
    <lineage>
        <taxon>Eukaryota</taxon>
        <taxon>Viridiplantae</taxon>
        <taxon>Streptophyta</taxon>
        <taxon>Embryophyta</taxon>
        <taxon>Tracheophyta</taxon>
        <taxon>Spermatophyta</taxon>
        <taxon>Magnoliopsida</taxon>
        <taxon>Liliopsida</taxon>
        <taxon>Acoraceae</taxon>
        <taxon>Acorus</taxon>
    </lineage>
</organism>
<proteinExistence type="predicted"/>
<evidence type="ECO:0000313" key="2">
    <source>
        <dbReference type="Proteomes" id="UP001179952"/>
    </source>
</evidence>
<gene>
    <name evidence="1" type="ORF">QJS04_geneDACA014369</name>
</gene>
<name>A0AAV9A144_ACOGR</name>